<evidence type="ECO:0000313" key="2">
    <source>
        <dbReference type="Proteomes" id="UP000297245"/>
    </source>
</evidence>
<reference evidence="1 2" key="1">
    <citation type="journal article" date="2019" name="Nat. Ecol. Evol.">
        <title>Megaphylogeny resolves global patterns of mushroom evolution.</title>
        <authorList>
            <person name="Varga T."/>
            <person name="Krizsan K."/>
            <person name="Foldi C."/>
            <person name="Dima B."/>
            <person name="Sanchez-Garcia M."/>
            <person name="Sanchez-Ramirez S."/>
            <person name="Szollosi G.J."/>
            <person name="Szarkandi J.G."/>
            <person name="Papp V."/>
            <person name="Albert L."/>
            <person name="Andreopoulos W."/>
            <person name="Angelini C."/>
            <person name="Antonin V."/>
            <person name="Barry K.W."/>
            <person name="Bougher N.L."/>
            <person name="Buchanan P."/>
            <person name="Buyck B."/>
            <person name="Bense V."/>
            <person name="Catcheside P."/>
            <person name="Chovatia M."/>
            <person name="Cooper J."/>
            <person name="Damon W."/>
            <person name="Desjardin D."/>
            <person name="Finy P."/>
            <person name="Geml J."/>
            <person name="Haridas S."/>
            <person name="Hughes K."/>
            <person name="Justo A."/>
            <person name="Karasinski D."/>
            <person name="Kautmanova I."/>
            <person name="Kiss B."/>
            <person name="Kocsube S."/>
            <person name="Kotiranta H."/>
            <person name="LaButti K.M."/>
            <person name="Lechner B.E."/>
            <person name="Liimatainen K."/>
            <person name="Lipzen A."/>
            <person name="Lukacs Z."/>
            <person name="Mihaltcheva S."/>
            <person name="Morgado L.N."/>
            <person name="Niskanen T."/>
            <person name="Noordeloos M.E."/>
            <person name="Ohm R.A."/>
            <person name="Ortiz-Santana B."/>
            <person name="Ovrebo C."/>
            <person name="Racz N."/>
            <person name="Riley R."/>
            <person name="Savchenko A."/>
            <person name="Shiryaev A."/>
            <person name="Soop K."/>
            <person name="Spirin V."/>
            <person name="Szebenyi C."/>
            <person name="Tomsovsky M."/>
            <person name="Tulloss R.E."/>
            <person name="Uehling J."/>
            <person name="Grigoriev I.V."/>
            <person name="Vagvolgyi C."/>
            <person name="Papp T."/>
            <person name="Martin F.M."/>
            <person name="Miettinen O."/>
            <person name="Hibbett D.S."/>
            <person name="Nagy L.G."/>
        </authorList>
    </citation>
    <scope>NUCLEOTIDE SEQUENCE [LARGE SCALE GENOMIC DNA]</scope>
    <source>
        <strain evidence="1 2">CBS 962.96</strain>
    </source>
</reference>
<dbReference type="Proteomes" id="UP000297245">
    <property type="component" value="Unassembled WGS sequence"/>
</dbReference>
<name>A0A4S8LZL0_DENBC</name>
<organism evidence="1 2">
    <name type="scientific">Dendrothele bispora (strain CBS 962.96)</name>
    <dbReference type="NCBI Taxonomy" id="1314807"/>
    <lineage>
        <taxon>Eukaryota</taxon>
        <taxon>Fungi</taxon>
        <taxon>Dikarya</taxon>
        <taxon>Basidiomycota</taxon>
        <taxon>Agaricomycotina</taxon>
        <taxon>Agaricomycetes</taxon>
        <taxon>Agaricomycetidae</taxon>
        <taxon>Agaricales</taxon>
        <taxon>Agaricales incertae sedis</taxon>
        <taxon>Dendrothele</taxon>
    </lineage>
</organism>
<feature type="non-terminal residue" evidence="1">
    <location>
        <position position="1"/>
    </location>
</feature>
<protein>
    <submittedName>
        <fullName evidence="1">Uncharacterized protein</fullName>
    </submittedName>
</protein>
<accession>A0A4S8LZL0</accession>
<gene>
    <name evidence="1" type="ORF">K435DRAFT_897626</name>
</gene>
<sequence length="52" mass="5806">LALDLTSQVIALSFNAYFPTLTATYACVFQNDQFVFVCPSMGFDCVSRVFWG</sequence>
<dbReference type="AlphaFoldDB" id="A0A4S8LZL0"/>
<evidence type="ECO:0000313" key="1">
    <source>
        <dbReference type="EMBL" id="THU95194.1"/>
    </source>
</evidence>
<dbReference type="EMBL" id="ML179205">
    <property type="protein sequence ID" value="THU95194.1"/>
    <property type="molecule type" value="Genomic_DNA"/>
</dbReference>
<proteinExistence type="predicted"/>
<keyword evidence="2" id="KW-1185">Reference proteome</keyword>